<dbReference type="RefSeq" id="WP_140996851.1">
    <property type="nucleotide sequence ID" value="NZ_VDCZ01000002.1"/>
</dbReference>
<feature type="domain" description="LysM" evidence="2">
    <location>
        <begin position="21"/>
        <end position="65"/>
    </location>
</feature>
<dbReference type="PANTHER" id="PTHR33734:SF22">
    <property type="entry name" value="MEMBRANE-BOUND LYTIC MUREIN TRANSGLYCOSYLASE D"/>
    <property type="match status" value="1"/>
</dbReference>
<protein>
    <submittedName>
        <fullName evidence="3">LysM peptidoglycan-binding domain-containing protein</fullName>
    </submittedName>
</protein>
<dbReference type="InterPro" id="IPR018392">
    <property type="entry name" value="LysM"/>
</dbReference>
<dbReference type="Pfam" id="PF01476">
    <property type="entry name" value="LysM"/>
    <property type="match status" value="3"/>
</dbReference>
<organism evidence="3 4">
    <name type="scientific">Flavobacterium profundi</name>
    <dbReference type="NCBI Taxonomy" id="1774945"/>
    <lineage>
        <taxon>Bacteria</taxon>
        <taxon>Pseudomonadati</taxon>
        <taxon>Bacteroidota</taxon>
        <taxon>Flavobacteriia</taxon>
        <taxon>Flavobacteriales</taxon>
        <taxon>Flavobacteriaceae</taxon>
        <taxon>Flavobacterium</taxon>
    </lineage>
</organism>
<dbReference type="SMART" id="SM00257">
    <property type="entry name" value="LysM"/>
    <property type="match status" value="3"/>
</dbReference>
<dbReference type="Gene3D" id="3.10.350.10">
    <property type="entry name" value="LysM domain"/>
    <property type="match status" value="2"/>
</dbReference>
<dbReference type="PROSITE" id="PS51782">
    <property type="entry name" value="LYSM"/>
    <property type="match status" value="2"/>
</dbReference>
<keyword evidence="1" id="KW-0175">Coiled coil</keyword>
<comment type="caution">
    <text evidence="3">The sequence shown here is derived from an EMBL/GenBank/DDBJ whole genome shotgun (WGS) entry which is preliminary data.</text>
</comment>
<gene>
    <name evidence="3" type="ORF">GOQ30_04700</name>
</gene>
<name>A0A6I4IKI7_9FLAO</name>
<dbReference type="Proteomes" id="UP000431264">
    <property type="component" value="Unassembled WGS sequence"/>
</dbReference>
<dbReference type="OrthoDB" id="2149800at2"/>
<evidence type="ECO:0000256" key="1">
    <source>
        <dbReference type="SAM" id="Coils"/>
    </source>
</evidence>
<reference evidence="4" key="1">
    <citation type="submission" date="2019-05" db="EMBL/GenBank/DDBJ databases">
        <title>Flavobacterium profundi sp. nov., isolated from a deep-sea seamount.</title>
        <authorList>
            <person name="Zhang D.-C."/>
        </authorList>
    </citation>
    <scope>NUCLEOTIDE SEQUENCE [LARGE SCALE GENOMIC DNA]</scope>
    <source>
        <strain evidence="4">TP390</strain>
    </source>
</reference>
<keyword evidence="4" id="KW-1185">Reference proteome</keyword>
<evidence type="ECO:0000259" key="2">
    <source>
        <dbReference type="PROSITE" id="PS51782"/>
    </source>
</evidence>
<dbReference type="CDD" id="cd00118">
    <property type="entry name" value="LysM"/>
    <property type="match status" value="3"/>
</dbReference>
<sequence>MKYLLIVFACTHLLFAQQKTKTYTVQPKETLYSISKKFNISVDELKKANASLQNNSLSIGQEITIPIQTNEVKKESYKKSSSHTVEPQETLFGIAKKYNVSVEDLETLNQEILKEGLKTGQVIAIPSRKKTVDGKSRIITEETVFHKIKAGETKYSVSKLYNISIKQLELQNPEIINRFAEGTVLAVNKNGIAPTDISDELMIAIAEKEAAIEKNKAQNAKIEDLEDRLIVQQQMNEKIIKMNSLQVDLKEIDNSKGSSVDKLKLILASNKNIQEVLTSKLDSLVGSMYEDLEKLKNSNLDVEEYRKLQKETQANRIETSKLIIQLKKDLNESRKNYVSLMNKVQRVNVAQDQELKKRSKTMAELEAQKKAEQEQIEKIKALHADSDRTNESLFFKMATIEKEKEYIITKRIEKATFYSAAAREYDDRLALQKLKRYQDKIRKEKNIVEKEEEPESLEAIRAKIKESHFTNEKLPAIEKMTNLKQVEDGFYLVAKVTQNQEERDAFARKLSDEGALKTSFFYDISTFTYCVYIEKFKWFEEALFAVKTKESLPLYENVKIVEVKLE</sequence>
<dbReference type="AlphaFoldDB" id="A0A6I4IKI7"/>
<dbReference type="InterPro" id="IPR036779">
    <property type="entry name" value="LysM_dom_sf"/>
</dbReference>
<accession>A0A6I4IKI7</accession>
<dbReference type="EMBL" id="WQLW01000002">
    <property type="protein sequence ID" value="MVO08462.1"/>
    <property type="molecule type" value="Genomic_DNA"/>
</dbReference>
<evidence type="ECO:0000313" key="4">
    <source>
        <dbReference type="Proteomes" id="UP000431264"/>
    </source>
</evidence>
<dbReference type="PANTHER" id="PTHR33734">
    <property type="entry name" value="LYSM DOMAIN-CONTAINING GPI-ANCHORED PROTEIN 2"/>
    <property type="match status" value="1"/>
</dbReference>
<feature type="coiled-coil region" evidence="1">
    <location>
        <begin position="323"/>
        <end position="382"/>
    </location>
</feature>
<dbReference type="SUPFAM" id="SSF54106">
    <property type="entry name" value="LysM domain"/>
    <property type="match status" value="3"/>
</dbReference>
<feature type="coiled-coil region" evidence="1">
    <location>
        <begin position="203"/>
        <end position="235"/>
    </location>
</feature>
<proteinExistence type="predicted"/>
<feature type="domain" description="LysM" evidence="2">
    <location>
        <begin position="81"/>
        <end position="125"/>
    </location>
</feature>
<evidence type="ECO:0000313" key="3">
    <source>
        <dbReference type="EMBL" id="MVO08462.1"/>
    </source>
</evidence>